<feature type="transmembrane region" description="Helical" evidence="6">
    <location>
        <begin position="237"/>
        <end position="258"/>
    </location>
</feature>
<comment type="subcellular location">
    <subcellularLocation>
        <location evidence="1">Cell membrane</location>
        <topology evidence="1">Multi-pass membrane protein</topology>
    </subcellularLocation>
</comment>
<dbReference type="OrthoDB" id="9788453at2"/>
<dbReference type="HOGENOM" id="CLU_001265_61_2_6"/>
<feature type="transmembrane region" description="Helical" evidence="6">
    <location>
        <begin position="294"/>
        <end position="313"/>
    </location>
</feature>
<feature type="domain" description="Major facilitator superfamily (MFS) profile" evidence="7">
    <location>
        <begin position="4"/>
        <end position="385"/>
    </location>
</feature>
<evidence type="ECO:0000256" key="4">
    <source>
        <dbReference type="ARBA" id="ARBA00022989"/>
    </source>
</evidence>
<dbReference type="PROSITE" id="PS50850">
    <property type="entry name" value="MFS"/>
    <property type="match status" value="1"/>
</dbReference>
<keyword evidence="9" id="KW-1185">Reference proteome</keyword>
<proteinExistence type="predicted"/>
<name>A0A068R3A5_9GAMM</name>
<evidence type="ECO:0000256" key="2">
    <source>
        <dbReference type="ARBA" id="ARBA00022475"/>
    </source>
</evidence>
<feature type="transmembrane region" description="Helical" evidence="6">
    <location>
        <begin position="128"/>
        <end position="150"/>
    </location>
</feature>
<protein>
    <submittedName>
        <fullName evidence="8">Major facilitator superfamily</fullName>
    </submittedName>
</protein>
<feature type="transmembrane region" description="Helical" evidence="6">
    <location>
        <begin position="95"/>
        <end position="116"/>
    </location>
</feature>
<dbReference type="InterPro" id="IPR011701">
    <property type="entry name" value="MFS"/>
</dbReference>
<dbReference type="PANTHER" id="PTHR43124">
    <property type="entry name" value="PURINE EFFLUX PUMP PBUE"/>
    <property type="match status" value="1"/>
</dbReference>
<keyword evidence="3 6" id="KW-0812">Transmembrane</keyword>
<feature type="transmembrane region" description="Helical" evidence="6">
    <location>
        <begin position="70"/>
        <end position="89"/>
    </location>
</feature>
<evidence type="ECO:0000259" key="7">
    <source>
        <dbReference type="PROSITE" id="PS50850"/>
    </source>
</evidence>
<evidence type="ECO:0000256" key="6">
    <source>
        <dbReference type="SAM" id="Phobius"/>
    </source>
</evidence>
<accession>A0A068R3A5</accession>
<dbReference type="CDD" id="cd17324">
    <property type="entry name" value="MFS_NepI_like"/>
    <property type="match status" value="1"/>
</dbReference>
<feature type="transmembrane region" description="Helical" evidence="6">
    <location>
        <begin position="199"/>
        <end position="225"/>
    </location>
</feature>
<feature type="transmembrane region" description="Helical" evidence="6">
    <location>
        <begin position="334"/>
        <end position="354"/>
    </location>
</feature>
<dbReference type="InterPro" id="IPR020846">
    <property type="entry name" value="MFS_dom"/>
</dbReference>
<dbReference type="InterPro" id="IPR050189">
    <property type="entry name" value="MFS_Efflux_Transporters"/>
</dbReference>
<dbReference type="RefSeq" id="WP_045958695.1">
    <property type="nucleotide sequence ID" value="NZ_FO704551.1"/>
</dbReference>
<sequence length="391" mass="41116">MPLVIYVFSLCAFALGLTEFLVIGLVTAISKDLHASIEAVGMTITSYAIGATIGAPFLTALTSNWSRKRVMLLTMVVFSLGSLAATLSTNVHMMLIARFVAGLAHGLFLAVAASVATQIVAPEKRGTAVAYVFAGLTLALAFGVPIGTYLGSVISWQLSFMSVTVCGLVGLIGLIFFMPNTKTHSTEDSTHPFKALMQIFNPILLFGALITVLGYTGAFTLYTYISPLLLDITKVNIQTASSMMLIYGVCAAVGNILGGKLSDKLGVDKAVAWIMFSLTLSLVGIHFYGMNATMMCILIGAMGAISYAAVPAMQARVISIAHRYAPRAVPVASGLNIAGFNSGIALGSLFGGFIITTVGINYLAIGGAVISFFGLFILLFSQMSKRQSSHA</sequence>
<dbReference type="AlphaFoldDB" id="A0A068R3A5"/>
<evidence type="ECO:0000256" key="5">
    <source>
        <dbReference type="ARBA" id="ARBA00023136"/>
    </source>
</evidence>
<keyword evidence="5 6" id="KW-0472">Membrane</keyword>
<feature type="transmembrane region" description="Helical" evidence="6">
    <location>
        <begin position="270"/>
        <end position="288"/>
    </location>
</feature>
<gene>
    <name evidence="8" type="ORF">XPG1_1864</name>
</gene>
<feature type="transmembrane region" description="Helical" evidence="6">
    <location>
        <begin position="360"/>
        <end position="380"/>
    </location>
</feature>
<evidence type="ECO:0000256" key="3">
    <source>
        <dbReference type="ARBA" id="ARBA00022692"/>
    </source>
</evidence>
<dbReference type="InterPro" id="IPR036259">
    <property type="entry name" value="MFS_trans_sf"/>
</dbReference>
<evidence type="ECO:0000313" key="8">
    <source>
        <dbReference type="EMBL" id="CDG21519.1"/>
    </source>
</evidence>
<evidence type="ECO:0000256" key="1">
    <source>
        <dbReference type="ARBA" id="ARBA00004651"/>
    </source>
</evidence>
<dbReference type="Pfam" id="PF07690">
    <property type="entry name" value="MFS_1"/>
    <property type="match status" value="1"/>
</dbReference>
<dbReference type="SUPFAM" id="SSF103473">
    <property type="entry name" value="MFS general substrate transporter"/>
    <property type="match status" value="1"/>
</dbReference>
<dbReference type="Proteomes" id="UP000032735">
    <property type="component" value="Chromosome"/>
</dbReference>
<evidence type="ECO:0000313" key="9">
    <source>
        <dbReference type="Proteomes" id="UP000032735"/>
    </source>
</evidence>
<dbReference type="KEGG" id="xpo:XPG1_1864"/>
<keyword evidence="2" id="KW-1003">Cell membrane</keyword>
<dbReference type="GO" id="GO:0005886">
    <property type="term" value="C:plasma membrane"/>
    <property type="evidence" value="ECO:0007669"/>
    <property type="project" value="UniProtKB-SubCell"/>
</dbReference>
<dbReference type="EMBL" id="FO704551">
    <property type="protein sequence ID" value="CDG21519.1"/>
    <property type="molecule type" value="Genomic_DNA"/>
</dbReference>
<dbReference type="Gene3D" id="1.20.1250.20">
    <property type="entry name" value="MFS general substrate transporter like domains"/>
    <property type="match status" value="2"/>
</dbReference>
<organism evidence="8 9">
    <name type="scientific">Xenorhabdus poinarii G6</name>
    <dbReference type="NCBI Taxonomy" id="1354304"/>
    <lineage>
        <taxon>Bacteria</taxon>
        <taxon>Pseudomonadati</taxon>
        <taxon>Pseudomonadota</taxon>
        <taxon>Gammaproteobacteria</taxon>
        <taxon>Enterobacterales</taxon>
        <taxon>Morganellaceae</taxon>
        <taxon>Xenorhabdus</taxon>
    </lineage>
</organism>
<dbReference type="PANTHER" id="PTHR43124:SF3">
    <property type="entry name" value="CHLORAMPHENICOL EFFLUX PUMP RV0191"/>
    <property type="match status" value="1"/>
</dbReference>
<feature type="transmembrane region" description="Helical" evidence="6">
    <location>
        <begin position="7"/>
        <end position="29"/>
    </location>
</feature>
<dbReference type="GO" id="GO:0022857">
    <property type="term" value="F:transmembrane transporter activity"/>
    <property type="evidence" value="ECO:0007669"/>
    <property type="project" value="InterPro"/>
</dbReference>
<keyword evidence="4 6" id="KW-1133">Transmembrane helix</keyword>
<feature type="transmembrane region" description="Helical" evidence="6">
    <location>
        <begin position="156"/>
        <end position="178"/>
    </location>
</feature>
<feature type="transmembrane region" description="Helical" evidence="6">
    <location>
        <begin position="35"/>
        <end position="58"/>
    </location>
</feature>
<reference evidence="8 9" key="1">
    <citation type="submission" date="2013-07" db="EMBL/GenBank/DDBJ databases">
        <authorList>
            <person name="Genoscope - CEA"/>
        </authorList>
    </citation>
    <scope>NUCLEOTIDE SEQUENCE [LARGE SCALE GENOMIC DNA]</scope>
    <source>
        <strain evidence="8 9">G6</strain>
    </source>
</reference>